<evidence type="ECO:0000313" key="1">
    <source>
        <dbReference type="EMBL" id="QTC45351.1"/>
    </source>
</evidence>
<gene>
    <name evidence="1" type="ORF">H0Z12_16820</name>
</gene>
<reference evidence="1" key="1">
    <citation type="submission" date="2020-07" db="EMBL/GenBank/DDBJ databases">
        <title>Genome Sequences for Panteoa spp. that cause Center Rot in Onions.</title>
        <authorList>
            <person name="Asselin J.A."/>
            <person name="Helmann T."/>
            <person name="Beer S."/>
            <person name="Stodghill P."/>
        </authorList>
    </citation>
    <scope>NUCLEOTIDE SEQUENCE</scope>
    <source>
        <strain evidence="1">OC5a</strain>
    </source>
</reference>
<evidence type="ECO:0000313" key="2">
    <source>
        <dbReference type="Proteomes" id="UP000663901"/>
    </source>
</evidence>
<accession>A0A8A4KBR2</accession>
<dbReference type="Proteomes" id="UP000663901">
    <property type="component" value="Chromosome"/>
</dbReference>
<protein>
    <submittedName>
        <fullName evidence="1">Uncharacterized protein</fullName>
    </submittedName>
</protein>
<proteinExistence type="predicted"/>
<dbReference type="AlphaFoldDB" id="A0A8A4KBR2"/>
<organism evidence="1 2">
    <name type="scientific">Pantoea ananas</name>
    <name type="common">Erwinia uredovora</name>
    <dbReference type="NCBI Taxonomy" id="553"/>
    <lineage>
        <taxon>Bacteria</taxon>
        <taxon>Pseudomonadati</taxon>
        <taxon>Pseudomonadota</taxon>
        <taxon>Gammaproteobacteria</taxon>
        <taxon>Enterobacterales</taxon>
        <taxon>Erwiniaceae</taxon>
        <taxon>Pantoea</taxon>
    </lineage>
</organism>
<name>A0A8A4KBR2_PANAN</name>
<sequence length="151" mass="17867">MELLGFAPQKVLWFRNWVLKKNFMDVIDLHFTLTGAVQNHYRLRSDSNHLKIAISACEYMVTISDIVMDAMIAKTYYQIYEYEQIVGKYPYPKTFVAPRNVGYDQLGVILRRYKHKERDEMLKLKMLSEGWRGGEVKLSDIKNRHFLNQKG</sequence>
<dbReference type="EMBL" id="CP059084">
    <property type="protein sequence ID" value="QTC45351.1"/>
    <property type="molecule type" value="Genomic_DNA"/>
</dbReference>
<dbReference type="RefSeq" id="WP_104933239.1">
    <property type="nucleotide sequence ID" value="NZ_CP020943.2"/>
</dbReference>